<name>A0A4P6WXR5_HYDPS</name>
<sequence>MKPLQSAPSLVEQVHRSIISSIASGQLRHGERIIQEQLAHQLGISRQPVQQALTLLRKEGVLIDAPGRGLQVAPLDLDHVRHMYEVRAVIEGLAFRNAAERNARAAARQGPALIRAGRQAVASGSYTEMIAADMAFHGVIYALSGNPLVAPSMETHWTQTQRVMGEVLMRDDKPRDIWDQHEALLAAVAAGDGDTAERLARRHILDAADFMIERLRQEAD</sequence>
<dbReference type="GO" id="GO:0003700">
    <property type="term" value="F:DNA-binding transcription factor activity"/>
    <property type="evidence" value="ECO:0007669"/>
    <property type="project" value="InterPro"/>
</dbReference>
<evidence type="ECO:0000259" key="4">
    <source>
        <dbReference type="PROSITE" id="PS50949"/>
    </source>
</evidence>
<feature type="domain" description="HTH gntR-type" evidence="4">
    <location>
        <begin position="8"/>
        <end position="75"/>
    </location>
</feature>
<keyword evidence="3" id="KW-0804">Transcription</keyword>
<dbReference type="Gene3D" id="1.20.120.530">
    <property type="entry name" value="GntR ligand-binding domain-like"/>
    <property type="match status" value="1"/>
</dbReference>
<dbReference type="SMART" id="SM00895">
    <property type="entry name" value="FCD"/>
    <property type="match status" value="1"/>
</dbReference>
<dbReference type="PANTHER" id="PTHR43537">
    <property type="entry name" value="TRANSCRIPTIONAL REGULATOR, GNTR FAMILY"/>
    <property type="match status" value="1"/>
</dbReference>
<dbReference type="InterPro" id="IPR011711">
    <property type="entry name" value="GntR_C"/>
</dbReference>
<dbReference type="EMBL" id="CP037867">
    <property type="protein sequence ID" value="QBM27165.1"/>
    <property type="molecule type" value="Genomic_DNA"/>
</dbReference>
<dbReference type="Pfam" id="PF07729">
    <property type="entry name" value="FCD"/>
    <property type="match status" value="1"/>
</dbReference>
<protein>
    <submittedName>
        <fullName evidence="5">Putative HTH-type transcriptional regulator YdfH</fullName>
    </submittedName>
</protein>
<dbReference type="GO" id="GO:0003677">
    <property type="term" value="F:DNA binding"/>
    <property type="evidence" value="ECO:0007669"/>
    <property type="project" value="UniProtKB-KW"/>
</dbReference>
<accession>A0A4P6WXR5</accession>
<dbReference type="PANTHER" id="PTHR43537:SF45">
    <property type="entry name" value="GNTR FAMILY REGULATORY PROTEIN"/>
    <property type="match status" value="1"/>
</dbReference>
<reference evidence="5 6" key="1">
    <citation type="submission" date="2019-03" db="EMBL/GenBank/DDBJ databases">
        <authorList>
            <person name="Sebastian G."/>
            <person name="Baumann P."/>
            <person name="Ruckert C."/>
            <person name="Kalinowski J."/>
            <person name="Nebel B."/>
            <person name="Takors R."/>
            <person name="Blombach B."/>
        </authorList>
    </citation>
    <scope>NUCLEOTIDE SEQUENCE [LARGE SCALE GENOMIC DNA]</scope>
    <source>
        <strain evidence="5 6">DSM 1084</strain>
    </source>
</reference>
<evidence type="ECO:0000313" key="5">
    <source>
        <dbReference type="EMBL" id="QBM27165.1"/>
    </source>
</evidence>
<dbReference type="PROSITE" id="PS50949">
    <property type="entry name" value="HTH_GNTR"/>
    <property type="match status" value="1"/>
</dbReference>
<dbReference type="Pfam" id="PF00392">
    <property type="entry name" value="GntR"/>
    <property type="match status" value="1"/>
</dbReference>
<dbReference type="SMART" id="SM00345">
    <property type="entry name" value="HTH_GNTR"/>
    <property type="match status" value="1"/>
</dbReference>
<dbReference type="RefSeq" id="WP_133156002.1">
    <property type="nucleotide sequence ID" value="NZ_CP037867.1"/>
</dbReference>
<dbReference type="SUPFAM" id="SSF48008">
    <property type="entry name" value="GntR ligand-binding domain-like"/>
    <property type="match status" value="1"/>
</dbReference>
<dbReference type="InterPro" id="IPR036388">
    <property type="entry name" value="WH-like_DNA-bd_sf"/>
</dbReference>
<dbReference type="SUPFAM" id="SSF46785">
    <property type="entry name" value="Winged helix' DNA-binding domain"/>
    <property type="match status" value="1"/>
</dbReference>
<dbReference type="Proteomes" id="UP000293912">
    <property type="component" value="Chromosome"/>
</dbReference>
<dbReference type="CDD" id="cd07377">
    <property type="entry name" value="WHTH_GntR"/>
    <property type="match status" value="1"/>
</dbReference>
<organism evidence="5 6">
    <name type="scientific">Hydrogenophaga pseudoflava</name>
    <name type="common">Pseudomonas carboxydoflava</name>
    <dbReference type="NCBI Taxonomy" id="47421"/>
    <lineage>
        <taxon>Bacteria</taxon>
        <taxon>Pseudomonadati</taxon>
        <taxon>Pseudomonadota</taxon>
        <taxon>Betaproteobacteria</taxon>
        <taxon>Burkholderiales</taxon>
        <taxon>Comamonadaceae</taxon>
        <taxon>Hydrogenophaga</taxon>
    </lineage>
</organism>
<proteinExistence type="predicted"/>
<keyword evidence="2" id="KW-0238">DNA-binding</keyword>
<evidence type="ECO:0000256" key="3">
    <source>
        <dbReference type="ARBA" id="ARBA00023163"/>
    </source>
</evidence>
<dbReference type="Gene3D" id="1.10.10.10">
    <property type="entry name" value="Winged helix-like DNA-binding domain superfamily/Winged helix DNA-binding domain"/>
    <property type="match status" value="1"/>
</dbReference>
<evidence type="ECO:0000256" key="2">
    <source>
        <dbReference type="ARBA" id="ARBA00023125"/>
    </source>
</evidence>
<evidence type="ECO:0000256" key="1">
    <source>
        <dbReference type="ARBA" id="ARBA00023015"/>
    </source>
</evidence>
<dbReference type="KEGG" id="hpse:HPF_05685"/>
<dbReference type="AlphaFoldDB" id="A0A4P6WXR5"/>
<dbReference type="InterPro" id="IPR000524">
    <property type="entry name" value="Tscrpt_reg_HTH_GntR"/>
</dbReference>
<gene>
    <name evidence="5" type="primary">ydfH2</name>
    <name evidence="5" type="ORF">HPF_05685</name>
</gene>
<dbReference type="InterPro" id="IPR036390">
    <property type="entry name" value="WH_DNA-bd_sf"/>
</dbReference>
<evidence type="ECO:0000313" key="6">
    <source>
        <dbReference type="Proteomes" id="UP000293912"/>
    </source>
</evidence>
<dbReference type="InterPro" id="IPR008920">
    <property type="entry name" value="TF_FadR/GntR_C"/>
</dbReference>
<keyword evidence="1" id="KW-0805">Transcription regulation</keyword>
<keyword evidence="6" id="KW-1185">Reference proteome</keyword>